<name>A0ACB8Q8Y5_9AGAM</name>
<reference evidence="1" key="2">
    <citation type="journal article" date="2022" name="New Phytol.">
        <title>Evolutionary transition to the ectomycorrhizal habit in the genomes of a hyperdiverse lineage of mushroom-forming fungi.</title>
        <authorList>
            <person name="Looney B."/>
            <person name="Miyauchi S."/>
            <person name="Morin E."/>
            <person name="Drula E."/>
            <person name="Courty P.E."/>
            <person name="Kohler A."/>
            <person name="Kuo A."/>
            <person name="LaButti K."/>
            <person name="Pangilinan J."/>
            <person name="Lipzen A."/>
            <person name="Riley R."/>
            <person name="Andreopoulos W."/>
            <person name="He G."/>
            <person name="Johnson J."/>
            <person name="Nolan M."/>
            <person name="Tritt A."/>
            <person name="Barry K.W."/>
            <person name="Grigoriev I.V."/>
            <person name="Nagy L.G."/>
            <person name="Hibbett D."/>
            <person name="Henrissat B."/>
            <person name="Matheny P.B."/>
            <person name="Labbe J."/>
            <person name="Martin F.M."/>
        </authorList>
    </citation>
    <scope>NUCLEOTIDE SEQUENCE</scope>
    <source>
        <strain evidence="1">EC-137</strain>
    </source>
</reference>
<evidence type="ECO:0000313" key="2">
    <source>
        <dbReference type="Proteomes" id="UP000814128"/>
    </source>
</evidence>
<gene>
    <name evidence="1" type="ORF">K488DRAFT_6457</name>
</gene>
<feature type="non-terminal residue" evidence="1">
    <location>
        <position position="54"/>
    </location>
</feature>
<feature type="non-terminal residue" evidence="1">
    <location>
        <position position="1"/>
    </location>
</feature>
<reference evidence="1" key="1">
    <citation type="submission" date="2021-02" db="EMBL/GenBank/DDBJ databases">
        <authorList>
            <consortium name="DOE Joint Genome Institute"/>
            <person name="Ahrendt S."/>
            <person name="Looney B.P."/>
            <person name="Miyauchi S."/>
            <person name="Morin E."/>
            <person name="Drula E."/>
            <person name="Courty P.E."/>
            <person name="Chicoki N."/>
            <person name="Fauchery L."/>
            <person name="Kohler A."/>
            <person name="Kuo A."/>
            <person name="Labutti K."/>
            <person name="Pangilinan J."/>
            <person name="Lipzen A."/>
            <person name="Riley R."/>
            <person name="Andreopoulos W."/>
            <person name="He G."/>
            <person name="Johnson J."/>
            <person name="Barry K.W."/>
            <person name="Grigoriev I.V."/>
            <person name="Nagy L."/>
            <person name="Hibbett D."/>
            <person name="Henrissat B."/>
            <person name="Matheny P.B."/>
            <person name="Labbe J."/>
            <person name="Martin F."/>
        </authorList>
    </citation>
    <scope>NUCLEOTIDE SEQUENCE</scope>
    <source>
        <strain evidence="1">EC-137</strain>
    </source>
</reference>
<dbReference type="EMBL" id="MU273857">
    <property type="protein sequence ID" value="KAI0027681.1"/>
    <property type="molecule type" value="Genomic_DNA"/>
</dbReference>
<evidence type="ECO:0000313" key="1">
    <source>
        <dbReference type="EMBL" id="KAI0027681.1"/>
    </source>
</evidence>
<organism evidence="1 2">
    <name type="scientific">Vararia minispora EC-137</name>
    <dbReference type="NCBI Taxonomy" id="1314806"/>
    <lineage>
        <taxon>Eukaryota</taxon>
        <taxon>Fungi</taxon>
        <taxon>Dikarya</taxon>
        <taxon>Basidiomycota</taxon>
        <taxon>Agaricomycotina</taxon>
        <taxon>Agaricomycetes</taxon>
        <taxon>Russulales</taxon>
        <taxon>Lachnocladiaceae</taxon>
        <taxon>Vararia</taxon>
    </lineage>
</organism>
<keyword evidence="2" id="KW-1185">Reference proteome</keyword>
<accession>A0ACB8Q8Y5</accession>
<dbReference type="Proteomes" id="UP000814128">
    <property type="component" value="Unassembled WGS sequence"/>
</dbReference>
<proteinExistence type="predicted"/>
<comment type="caution">
    <text evidence="1">The sequence shown here is derived from an EMBL/GenBank/DDBJ whole genome shotgun (WGS) entry which is preliminary data.</text>
</comment>
<sequence length="54" mass="5901">YVNPSTKLGVNPADLYNALLASAENLPPDWNLMGRQADVWKVFGYLPADLVAPN</sequence>
<protein>
    <submittedName>
        <fullName evidence="1">Uncharacterized protein</fullName>
    </submittedName>
</protein>